<dbReference type="GO" id="GO:0005737">
    <property type="term" value="C:cytoplasm"/>
    <property type="evidence" value="ECO:0007669"/>
    <property type="project" value="TreeGrafter"/>
</dbReference>
<reference evidence="7 8" key="1">
    <citation type="journal article" date="2024" name="Nat. Commun.">
        <title>Phylogenomics reveals the evolutionary origins of lichenization in chlorophyte algae.</title>
        <authorList>
            <person name="Puginier C."/>
            <person name="Libourel C."/>
            <person name="Otte J."/>
            <person name="Skaloud P."/>
            <person name="Haon M."/>
            <person name="Grisel S."/>
            <person name="Petersen M."/>
            <person name="Berrin J.G."/>
            <person name="Delaux P.M."/>
            <person name="Dal Grande F."/>
            <person name="Keller J."/>
        </authorList>
    </citation>
    <scope>NUCLEOTIDE SEQUENCE [LARGE SCALE GENOMIC DNA]</scope>
    <source>
        <strain evidence="7 8">SAG 245.80</strain>
    </source>
</reference>
<dbReference type="GO" id="GO:0016018">
    <property type="term" value="F:cyclosporin A binding"/>
    <property type="evidence" value="ECO:0007669"/>
    <property type="project" value="TreeGrafter"/>
</dbReference>
<accession>A0AAW1RMC7</accession>
<evidence type="ECO:0000313" key="8">
    <source>
        <dbReference type="Proteomes" id="UP001445335"/>
    </source>
</evidence>
<sequence length="661" mass="70850">MLDGCMSSDAEQTLSARGLRSHVRNLPLTYVGAVHDAAKRPWSPADTDGNIILAVAENRLTSDVLHPMLRAAASQPLPSDAFSYPHPRGTPRLREAFAGYLESTFMKGVSVDPENLACLVGCGAILDVLFHSITAASEGVLIPAPFYPAFPNDLEARNEVLPVPIYLSEDVPLSEQLAAAVAKSAAQGVAIRALLITNPDNPTGKVYDPAAVMEMLLWCCEHGLHFVSDEIYANSVFGEAQFQSAAQLAASAPAQTQAAAANLCHVVFGLSKDWCANGLRVGCLHTRNTALLGIFDNLGYFASISTPTQASVAALLSDGEFVEAFVAENCRRMATTYAGLTAAADAAGIAYHPAAAAMFLWIDLRKELRAPQWQEERALWQQLVACGVVLTPGQDCLASEPGFFRVCWAAAALPALEQAIARISRQLQILRQDGATAAHGAILDPGPPCRLSRFKLHSQASAATRFVGTLPREFVAPRITTATQRRRTFAAQAAQGKVTQTVYMDIMEGSQPLGRIEIGLFGDDVPKTVDNFKVLATGEKGFGYKGSKFHRIIPQFMCQGGDFTAGNGTGGKSIYGNKFQDENFKFKHTGPGVLSMANAGPNTNGSQFFLCTVATPWLDDKHVVFGEVTSGMDVVSKIEATQTDRQDRPLKDITIADCGEV</sequence>
<dbReference type="FunFam" id="2.40.100.10:FF:000001">
    <property type="entry name" value="Peptidyl-prolyl cis-trans isomerase"/>
    <property type="match status" value="1"/>
</dbReference>
<dbReference type="EC" id="5.2.1.8" evidence="3"/>
<dbReference type="PANTHER" id="PTHR11071:SF561">
    <property type="entry name" value="PEPTIDYL-PROLYL CIS-TRANS ISOMERASE D-RELATED"/>
    <property type="match status" value="1"/>
</dbReference>
<keyword evidence="4" id="KW-0697">Rotamase</keyword>
<dbReference type="InterPro" id="IPR015421">
    <property type="entry name" value="PyrdxlP-dep_Trfase_major"/>
</dbReference>
<dbReference type="PANTHER" id="PTHR11071">
    <property type="entry name" value="PEPTIDYL-PROLYL CIS-TRANS ISOMERASE"/>
    <property type="match status" value="1"/>
</dbReference>
<dbReference type="InterPro" id="IPR004839">
    <property type="entry name" value="Aminotransferase_I/II_large"/>
</dbReference>
<keyword evidence="5" id="KW-0413">Isomerase</keyword>
<dbReference type="EMBL" id="JALJOU010000029">
    <property type="protein sequence ID" value="KAK9835200.1"/>
    <property type="molecule type" value="Genomic_DNA"/>
</dbReference>
<dbReference type="Gene3D" id="2.40.100.10">
    <property type="entry name" value="Cyclophilin-like"/>
    <property type="match status" value="1"/>
</dbReference>
<comment type="catalytic activity">
    <reaction evidence="1">
        <text>[protein]-peptidylproline (omega=180) = [protein]-peptidylproline (omega=0)</text>
        <dbReference type="Rhea" id="RHEA:16237"/>
        <dbReference type="Rhea" id="RHEA-COMP:10747"/>
        <dbReference type="Rhea" id="RHEA-COMP:10748"/>
        <dbReference type="ChEBI" id="CHEBI:83833"/>
        <dbReference type="ChEBI" id="CHEBI:83834"/>
        <dbReference type="EC" id="5.2.1.8"/>
    </reaction>
</comment>
<dbReference type="CDD" id="cd01926">
    <property type="entry name" value="cyclophilin_ABH_like"/>
    <property type="match status" value="1"/>
</dbReference>
<organism evidence="7 8">
    <name type="scientific">Elliptochloris bilobata</name>
    <dbReference type="NCBI Taxonomy" id="381761"/>
    <lineage>
        <taxon>Eukaryota</taxon>
        <taxon>Viridiplantae</taxon>
        <taxon>Chlorophyta</taxon>
        <taxon>core chlorophytes</taxon>
        <taxon>Trebouxiophyceae</taxon>
        <taxon>Trebouxiophyceae incertae sedis</taxon>
        <taxon>Elliptochloris clade</taxon>
        <taxon>Elliptochloris</taxon>
    </lineage>
</organism>
<gene>
    <name evidence="7" type="ORF">WJX81_005398</name>
</gene>
<dbReference type="GO" id="GO:0030170">
    <property type="term" value="F:pyridoxal phosphate binding"/>
    <property type="evidence" value="ECO:0007669"/>
    <property type="project" value="InterPro"/>
</dbReference>
<dbReference type="InterPro" id="IPR015424">
    <property type="entry name" value="PyrdxlP-dep_Trfase"/>
</dbReference>
<dbReference type="PROSITE" id="PS50072">
    <property type="entry name" value="CSA_PPIASE_2"/>
    <property type="match status" value="1"/>
</dbReference>
<keyword evidence="8" id="KW-1185">Reference proteome</keyword>
<dbReference type="Proteomes" id="UP001445335">
    <property type="component" value="Unassembled WGS sequence"/>
</dbReference>
<dbReference type="GO" id="GO:0003755">
    <property type="term" value="F:peptidyl-prolyl cis-trans isomerase activity"/>
    <property type="evidence" value="ECO:0007669"/>
    <property type="project" value="UniProtKB-KW"/>
</dbReference>
<dbReference type="InterPro" id="IPR015422">
    <property type="entry name" value="PyrdxlP-dep_Trfase_small"/>
</dbReference>
<protein>
    <recommendedName>
        <fullName evidence="3">peptidylprolyl isomerase</fullName>
        <ecNumber evidence="3">5.2.1.8</ecNumber>
    </recommendedName>
</protein>
<dbReference type="AlphaFoldDB" id="A0AAW1RMC7"/>
<dbReference type="InterPro" id="IPR029000">
    <property type="entry name" value="Cyclophilin-like_dom_sf"/>
</dbReference>
<evidence type="ECO:0000259" key="6">
    <source>
        <dbReference type="PROSITE" id="PS50072"/>
    </source>
</evidence>
<feature type="domain" description="PPIase cyclophilin-type" evidence="6">
    <location>
        <begin position="503"/>
        <end position="660"/>
    </location>
</feature>
<dbReference type="InterPro" id="IPR020892">
    <property type="entry name" value="Cyclophilin-type_PPIase_CS"/>
</dbReference>
<evidence type="ECO:0000256" key="5">
    <source>
        <dbReference type="ARBA" id="ARBA00023235"/>
    </source>
</evidence>
<comment type="similarity">
    <text evidence="2">Belongs to the cyclophilin-type PPIase family.</text>
</comment>
<comment type="caution">
    <text evidence="7">The sequence shown here is derived from an EMBL/GenBank/DDBJ whole genome shotgun (WGS) entry which is preliminary data.</text>
</comment>
<dbReference type="SUPFAM" id="SSF50891">
    <property type="entry name" value="Cyclophilin-like"/>
    <property type="match status" value="1"/>
</dbReference>
<dbReference type="GO" id="GO:0006457">
    <property type="term" value="P:protein folding"/>
    <property type="evidence" value="ECO:0007669"/>
    <property type="project" value="InterPro"/>
</dbReference>
<dbReference type="Pfam" id="PF00155">
    <property type="entry name" value="Aminotran_1_2"/>
    <property type="match status" value="1"/>
</dbReference>
<dbReference type="CDD" id="cd00609">
    <property type="entry name" value="AAT_like"/>
    <property type="match status" value="1"/>
</dbReference>
<dbReference type="PROSITE" id="PS00170">
    <property type="entry name" value="CSA_PPIASE_1"/>
    <property type="match status" value="1"/>
</dbReference>
<dbReference type="PRINTS" id="PR00153">
    <property type="entry name" value="CSAPPISMRASE"/>
</dbReference>
<proteinExistence type="inferred from homology"/>
<dbReference type="SUPFAM" id="SSF53383">
    <property type="entry name" value="PLP-dependent transferases"/>
    <property type="match status" value="1"/>
</dbReference>
<dbReference type="Gene3D" id="3.40.640.10">
    <property type="entry name" value="Type I PLP-dependent aspartate aminotransferase-like (Major domain)"/>
    <property type="match status" value="1"/>
</dbReference>
<evidence type="ECO:0000256" key="2">
    <source>
        <dbReference type="ARBA" id="ARBA00007365"/>
    </source>
</evidence>
<evidence type="ECO:0000256" key="4">
    <source>
        <dbReference type="ARBA" id="ARBA00023110"/>
    </source>
</evidence>
<dbReference type="Pfam" id="PF00160">
    <property type="entry name" value="Pro_isomerase"/>
    <property type="match status" value="1"/>
</dbReference>
<evidence type="ECO:0000256" key="1">
    <source>
        <dbReference type="ARBA" id="ARBA00000971"/>
    </source>
</evidence>
<dbReference type="InterPro" id="IPR002130">
    <property type="entry name" value="Cyclophilin-type_PPIase_dom"/>
</dbReference>
<dbReference type="Gene3D" id="3.90.1150.10">
    <property type="entry name" value="Aspartate Aminotransferase, domain 1"/>
    <property type="match status" value="1"/>
</dbReference>
<evidence type="ECO:0000256" key="3">
    <source>
        <dbReference type="ARBA" id="ARBA00013194"/>
    </source>
</evidence>
<name>A0AAW1RMC7_9CHLO</name>
<evidence type="ECO:0000313" key="7">
    <source>
        <dbReference type="EMBL" id="KAK9835200.1"/>
    </source>
</evidence>